<name>A0AAN8K9T2_9TELE</name>
<evidence type="ECO:0000313" key="9">
    <source>
        <dbReference type="Proteomes" id="UP001356427"/>
    </source>
</evidence>
<evidence type="ECO:0000259" key="7">
    <source>
        <dbReference type="Pfam" id="PF00225"/>
    </source>
</evidence>
<comment type="caution">
    <text evidence="8">The sequence shown here is derived from an EMBL/GenBank/DDBJ whole genome shotgun (WGS) entry which is preliminary data.</text>
</comment>
<protein>
    <recommendedName>
        <fullName evidence="7">Kinesin motor domain-containing protein</fullName>
    </recommendedName>
</protein>
<dbReference type="EMBL" id="JAGTTL010000114">
    <property type="protein sequence ID" value="KAK6290994.1"/>
    <property type="molecule type" value="Genomic_DNA"/>
</dbReference>
<dbReference type="Pfam" id="PF00225">
    <property type="entry name" value="Kinesin"/>
    <property type="match status" value="1"/>
</dbReference>
<evidence type="ECO:0000256" key="2">
    <source>
        <dbReference type="ARBA" id="ARBA00022701"/>
    </source>
</evidence>
<dbReference type="InterPro" id="IPR001752">
    <property type="entry name" value="Kinesin_motor_dom"/>
</dbReference>
<keyword evidence="3" id="KW-0547">Nucleotide-binding</keyword>
<comment type="subcellular location">
    <subcellularLocation>
        <location evidence="1">Cytoplasm</location>
        <location evidence="1">Cytoskeleton</location>
    </subcellularLocation>
</comment>
<keyword evidence="6" id="KW-0963">Cytoplasm</keyword>
<evidence type="ECO:0000313" key="8">
    <source>
        <dbReference type="EMBL" id="KAK6290994.1"/>
    </source>
</evidence>
<evidence type="ECO:0000256" key="4">
    <source>
        <dbReference type="ARBA" id="ARBA00022840"/>
    </source>
</evidence>
<feature type="domain" description="Kinesin motor" evidence="7">
    <location>
        <begin position="9"/>
        <end position="39"/>
    </location>
</feature>
<keyword evidence="4" id="KW-0067">ATP-binding</keyword>
<dbReference type="SUPFAM" id="SSF52540">
    <property type="entry name" value="P-loop containing nucleoside triphosphate hydrolases"/>
    <property type="match status" value="1"/>
</dbReference>
<sequence length="82" mass="8917">MSSANPLCPINGSLTNLGIVIAALANKESFIPYRNSKLTLPSPKLPRRKQQDADSFPETLNSLRFASKVKDCVIGTASAKWK</sequence>
<proteinExistence type="predicted"/>
<dbReference type="GO" id="GO:0003777">
    <property type="term" value="F:microtubule motor activity"/>
    <property type="evidence" value="ECO:0007669"/>
    <property type="project" value="InterPro"/>
</dbReference>
<keyword evidence="9" id="KW-1185">Reference proteome</keyword>
<accession>A0AAN8K9T2</accession>
<evidence type="ECO:0000256" key="5">
    <source>
        <dbReference type="ARBA" id="ARBA00023175"/>
    </source>
</evidence>
<evidence type="ECO:0000256" key="6">
    <source>
        <dbReference type="ARBA" id="ARBA00023212"/>
    </source>
</evidence>
<evidence type="ECO:0000256" key="3">
    <source>
        <dbReference type="ARBA" id="ARBA00022741"/>
    </source>
</evidence>
<dbReference type="GO" id="GO:0005874">
    <property type="term" value="C:microtubule"/>
    <property type="evidence" value="ECO:0007669"/>
    <property type="project" value="UniProtKB-KW"/>
</dbReference>
<dbReference type="GO" id="GO:0008017">
    <property type="term" value="F:microtubule binding"/>
    <property type="evidence" value="ECO:0007669"/>
    <property type="project" value="InterPro"/>
</dbReference>
<dbReference type="InterPro" id="IPR036961">
    <property type="entry name" value="Kinesin_motor_dom_sf"/>
</dbReference>
<evidence type="ECO:0000256" key="1">
    <source>
        <dbReference type="ARBA" id="ARBA00004245"/>
    </source>
</evidence>
<dbReference type="GO" id="GO:0005524">
    <property type="term" value="F:ATP binding"/>
    <property type="evidence" value="ECO:0007669"/>
    <property type="project" value="UniProtKB-KW"/>
</dbReference>
<organism evidence="8 9">
    <name type="scientific">Coregonus suidteri</name>
    <dbReference type="NCBI Taxonomy" id="861788"/>
    <lineage>
        <taxon>Eukaryota</taxon>
        <taxon>Metazoa</taxon>
        <taxon>Chordata</taxon>
        <taxon>Craniata</taxon>
        <taxon>Vertebrata</taxon>
        <taxon>Euteleostomi</taxon>
        <taxon>Actinopterygii</taxon>
        <taxon>Neopterygii</taxon>
        <taxon>Teleostei</taxon>
        <taxon>Protacanthopterygii</taxon>
        <taxon>Salmoniformes</taxon>
        <taxon>Salmonidae</taxon>
        <taxon>Coregoninae</taxon>
        <taxon>Coregonus</taxon>
    </lineage>
</organism>
<dbReference type="Gene3D" id="3.40.850.10">
    <property type="entry name" value="Kinesin motor domain"/>
    <property type="match status" value="1"/>
</dbReference>
<keyword evidence="2" id="KW-0493">Microtubule</keyword>
<reference evidence="8 9" key="1">
    <citation type="submission" date="2021-04" db="EMBL/GenBank/DDBJ databases">
        <authorList>
            <person name="De Guttry C."/>
            <person name="Zahm M."/>
            <person name="Klopp C."/>
            <person name="Cabau C."/>
            <person name="Louis A."/>
            <person name="Berthelot C."/>
            <person name="Parey E."/>
            <person name="Roest Crollius H."/>
            <person name="Montfort J."/>
            <person name="Robinson-Rechavi M."/>
            <person name="Bucao C."/>
            <person name="Bouchez O."/>
            <person name="Gislard M."/>
            <person name="Lluch J."/>
            <person name="Milhes M."/>
            <person name="Lampietro C."/>
            <person name="Lopez Roques C."/>
            <person name="Donnadieu C."/>
            <person name="Braasch I."/>
            <person name="Desvignes T."/>
            <person name="Postlethwait J."/>
            <person name="Bobe J."/>
            <person name="Wedekind C."/>
            <person name="Guiguen Y."/>
        </authorList>
    </citation>
    <scope>NUCLEOTIDE SEQUENCE [LARGE SCALE GENOMIC DNA]</scope>
    <source>
        <strain evidence="8">Cs_M1</strain>
        <tissue evidence="8">Blood</tissue>
    </source>
</reference>
<dbReference type="Proteomes" id="UP001356427">
    <property type="component" value="Unassembled WGS sequence"/>
</dbReference>
<keyword evidence="6" id="KW-0206">Cytoskeleton</keyword>
<gene>
    <name evidence="8" type="ORF">J4Q44_G00386040</name>
</gene>
<dbReference type="GO" id="GO:0007018">
    <property type="term" value="P:microtubule-based movement"/>
    <property type="evidence" value="ECO:0007669"/>
    <property type="project" value="InterPro"/>
</dbReference>
<keyword evidence="5" id="KW-0505">Motor protein</keyword>
<dbReference type="InterPro" id="IPR027417">
    <property type="entry name" value="P-loop_NTPase"/>
</dbReference>
<dbReference type="PANTHER" id="PTHR47972:SF45">
    <property type="entry name" value="PROTEIN CLARET SEGREGATIONAL"/>
    <property type="match status" value="1"/>
</dbReference>
<dbReference type="AlphaFoldDB" id="A0AAN8K9T2"/>
<dbReference type="PANTHER" id="PTHR47972">
    <property type="entry name" value="KINESIN-LIKE PROTEIN KLP-3"/>
    <property type="match status" value="1"/>
</dbReference>
<dbReference type="InterPro" id="IPR027640">
    <property type="entry name" value="Kinesin-like_fam"/>
</dbReference>